<dbReference type="Pfam" id="PF00512">
    <property type="entry name" value="HisKA"/>
    <property type="match status" value="1"/>
</dbReference>
<dbReference type="InterPro" id="IPR004358">
    <property type="entry name" value="Sig_transdc_His_kin-like_C"/>
</dbReference>
<dbReference type="SMART" id="SM00388">
    <property type="entry name" value="HisKA"/>
    <property type="match status" value="1"/>
</dbReference>
<dbReference type="InterPro" id="IPR003661">
    <property type="entry name" value="HisK_dim/P_dom"/>
</dbReference>
<dbReference type="InterPro" id="IPR005467">
    <property type="entry name" value="His_kinase_dom"/>
</dbReference>
<evidence type="ECO:0000256" key="6">
    <source>
        <dbReference type="ARBA" id="ARBA00022777"/>
    </source>
</evidence>
<reference evidence="11 12" key="1">
    <citation type="submission" date="2019-04" db="EMBL/GenBank/DDBJ databases">
        <title>In vitro growth and metabolic characteristics of meat-borne Lactobacillus algidus strains.</title>
        <authorList>
            <person name="Sade E."/>
            <person name="Per J."/>
            <person name="Tytti H."/>
            <person name="Johanna B.K."/>
        </authorList>
    </citation>
    <scope>NUCLEOTIDE SEQUENCE [LARGE SCALE GENOMIC DNA]</scope>
    <source>
        <strain evidence="11 12">LTS37-1</strain>
    </source>
</reference>
<feature type="domain" description="Histidine kinase" evidence="10">
    <location>
        <begin position="216"/>
        <end position="434"/>
    </location>
</feature>
<dbReference type="SUPFAM" id="SSF55874">
    <property type="entry name" value="ATPase domain of HSP90 chaperone/DNA topoisomerase II/histidine kinase"/>
    <property type="match status" value="1"/>
</dbReference>
<evidence type="ECO:0000256" key="1">
    <source>
        <dbReference type="ARBA" id="ARBA00000085"/>
    </source>
</evidence>
<comment type="subcellular location">
    <subcellularLocation>
        <location evidence="2">Membrane</location>
    </subcellularLocation>
</comment>
<keyword evidence="5 11" id="KW-0808">Transferase</keyword>
<dbReference type="SUPFAM" id="SSF47384">
    <property type="entry name" value="Homodimeric domain of signal transducing histidine kinase"/>
    <property type="match status" value="1"/>
</dbReference>
<dbReference type="PANTHER" id="PTHR45453:SF1">
    <property type="entry name" value="PHOSPHATE REGULON SENSOR PROTEIN PHOR"/>
    <property type="match status" value="1"/>
</dbReference>
<evidence type="ECO:0000256" key="5">
    <source>
        <dbReference type="ARBA" id="ARBA00022679"/>
    </source>
</evidence>
<dbReference type="InterPro" id="IPR003594">
    <property type="entry name" value="HATPase_dom"/>
</dbReference>
<sequence>MLVIWLNLMKNKASRNTRIKLFLVYLFSFSIIFVTLGSIVYHSFNDALTVNVDTSMKKQIKRIKYSKYDVISNFDDSPLLKQAPDFKVYQILWSKDGKITNKNAMGTRYPVFSKIPFVKSDLNKFKTIKQKNGPTFRSYLMKVPDSAVSKWHEAQYIQIIENIEINQNSLTSFRNILLVSLLIFGMLSIALSFILSSISIKPTINAWNKQREFVDNAAHELRTPLTIIQNKLEYLLTKPNAKIIDESESIATSLSEIRRLNNLTKDLLLLANSDSHTSVFHFKRVPAKTYFEDIVKPYADIALSQDKQFSFQISVSSKYIHIDEDRIHQLIVILLDNALKYTVAGNEISFIVVETTKQLVIQVINDGENISDAHKKIIFQRFYREEKSRNRKTGGNGLGLSIAKWIVDEHKGKIEVRNKMPKGVIFEVVLPVKLNE</sequence>
<evidence type="ECO:0000313" key="11">
    <source>
        <dbReference type="EMBL" id="TWW10587.1"/>
    </source>
</evidence>
<comment type="caution">
    <text evidence="11">The sequence shown here is derived from an EMBL/GenBank/DDBJ whole genome shotgun (WGS) entry which is preliminary data.</text>
</comment>
<dbReference type="FunFam" id="1.10.287.130:FF:000001">
    <property type="entry name" value="Two-component sensor histidine kinase"/>
    <property type="match status" value="1"/>
</dbReference>
<comment type="catalytic activity">
    <reaction evidence="1">
        <text>ATP + protein L-histidine = ADP + protein N-phospho-L-histidine.</text>
        <dbReference type="EC" id="2.7.13.3"/>
    </reaction>
</comment>
<feature type="transmembrane region" description="Helical" evidence="9">
    <location>
        <begin position="176"/>
        <end position="200"/>
    </location>
</feature>
<dbReference type="Gene3D" id="1.10.287.130">
    <property type="match status" value="1"/>
</dbReference>
<keyword evidence="9" id="KW-0812">Transmembrane</keyword>
<keyword evidence="4" id="KW-0597">Phosphoprotein</keyword>
<dbReference type="PRINTS" id="PR00344">
    <property type="entry name" value="BCTRLSENSOR"/>
</dbReference>
<dbReference type="GO" id="GO:0005886">
    <property type="term" value="C:plasma membrane"/>
    <property type="evidence" value="ECO:0007669"/>
    <property type="project" value="TreeGrafter"/>
</dbReference>
<dbReference type="GO" id="GO:0004721">
    <property type="term" value="F:phosphoprotein phosphatase activity"/>
    <property type="evidence" value="ECO:0007669"/>
    <property type="project" value="TreeGrafter"/>
</dbReference>
<dbReference type="EMBL" id="SRRQ01000010">
    <property type="protein sequence ID" value="TWW10587.1"/>
    <property type="molecule type" value="Genomic_DNA"/>
</dbReference>
<protein>
    <recommendedName>
        <fullName evidence="3">histidine kinase</fullName>
        <ecNumber evidence="3">2.7.13.3</ecNumber>
    </recommendedName>
</protein>
<evidence type="ECO:0000256" key="9">
    <source>
        <dbReference type="SAM" id="Phobius"/>
    </source>
</evidence>
<name>A0A5C6M8H2_9LACO</name>
<dbReference type="FunFam" id="3.30.565.10:FF:000006">
    <property type="entry name" value="Sensor histidine kinase WalK"/>
    <property type="match status" value="1"/>
</dbReference>
<keyword evidence="7" id="KW-0902">Two-component regulatory system</keyword>
<gene>
    <name evidence="11" type="primary">ciaH</name>
    <name evidence="11" type="ORF">LABALGLTS371_12340</name>
</gene>
<evidence type="ECO:0000256" key="3">
    <source>
        <dbReference type="ARBA" id="ARBA00012438"/>
    </source>
</evidence>
<evidence type="ECO:0000313" key="12">
    <source>
        <dbReference type="Proteomes" id="UP000321659"/>
    </source>
</evidence>
<dbReference type="InterPro" id="IPR050351">
    <property type="entry name" value="BphY/WalK/GraS-like"/>
</dbReference>
<dbReference type="CDD" id="cd00082">
    <property type="entry name" value="HisKA"/>
    <property type="match status" value="1"/>
</dbReference>
<organism evidence="11 12">
    <name type="scientific">Dellaglioa algida</name>
    <dbReference type="NCBI Taxonomy" id="105612"/>
    <lineage>
        <taxon>Bacteria</taxon>
        <taxon>Bacillati</taxon>
        <taxon>Bacillota</taxon>
        <taxon>Bacilli</taxon>
        <taxon>Lactobacillales</taxon>
        <taxon>Lactobacillaceae</taxon>
        <taxon>Dellaglioa</taxon>
    </lineage>
</organism>
<keyword evidence="6 11" id="KW-0418">Kinase</keyword>
<dbReference type="InterPro" id="IPR036890">
    <property type="entry name" value="HATPase_C_sf"/>
</dbReference>
<keyword evidence="9" id="KW-1133">Transmembrane helix</keyword>
<evidence type="ECO:0000256" key="7">
    <source>
        <dbReference type="ARBA" id="ARBA00023012"/>
    </source>
</evidence>
<dbReference type="PANTHER" id="PTHR45453">
    <property type="entry name" value="PHOSPHATE REGULON SENSOR PROTEIN PHOR"/>
    <property type="match status" value="1"/>
</dbReference>
<evidence type="ECO:0000256" key="2">
    <source>
        <dbReference type="ARBA" id="ARBA00004370"/>
    </source>
</evidence>
<dbReference type="Proteomes" id="UP000321659">
    <property type="component" value="Unassembled WGS sequence"/>
</dbReference>
<keyword evidence="8 9" id="KW-0472">Membrane</keyword>
<dbReference type="SMART" id="SM00387">
    <property type="entry name" value="HATPase_c"/>
    <property type="match status" value="1"/>
</dbReference>
<evidence type="ECO:0000259" key="10">
    <source>
        <dbReference type="PROSITE" id="PS50109"/>
    </source>
</evidence>
<feature type="transmembrane region" description="Helical" evidence="9">
    <location>
        <begin position="21"/>
        <end position="44"/>
    </location>
</feature>
<evidence type="ECO:0000256" key="8">
    <source>
        <dbReference type="ARBA" id="ARBA00023136"/>
    </source>
</evidence>
<dbReference type="EC" id="2.7.13.3" evidence="3"/>
<proteinExistence type="predicted"/>
<dbReference type="InterPro" id="IPR036097">
    <property type="entry name" value="HisK_dim/P_sf"/>
</dbReference>
<accession>A0A5C6M8H2</accession>
<dbReference type="GO" id="GO:0016036">
    <property type="term" value="P:cellular response to phosphate starvation"/>
    <property type="evidence" value="ECO:0007669"/>
    <property type="project" value="TreeGrafter"/>
</dbReference>
<dbReference type="GO" id="GO:0000155">
    <property type="term" value="F:phosphorelay sensor kinase activity"/>
    <property type="evidence" value="ECO:0007669"/>
    <property type="project" value="InterPro"/>
</dbReference>
<evidence type="ECO:0000256" key="4">
    <source>
        <dbReference type="ARBA" id="ARBA00022553"/>
    </source>
</evidence>
<dbReference type="PROSITE" id="PS50109">
    <property type="entry name" value="HIS_KIN"/>
    <property type="match status" value="1"/>
</dbReference>
<dbReference type="Gene3D" id="3.30.565.10">
    <property type="entry name" value="Histidine kinase-like ATPase, C-terminal domain"/>
    <property type="match status" value="1"/>
</dbReference>
<dbReference type="AlphaFoldDB" id="A0A5C6M8H2"/>
<dbReference type="Pfam" id="PF02518">
    <property type="entry name" value="HATPase_c"/>
    <property type="match status" value="1"/>
</dbReference>